<comment type="cofactor">
    <cofactor evidence="1">
        <name>FMN</name>
        <dbReference type="ChEBI" id="CHEBI:58210"/>
    </cofactor>
</comment>
<evidence type="ECO:0000256" key="5">
    <source>
        <dbReference type="ARBA" id="ARBA00022694"/>
    </source>
</evidence>
<evidence type="ECO:0000256" key="9">
    <source>
        <dbReference type="ARBA" id="ARBA00038313"/>
    </source>
</evidence>
<dbReference type="InterPro" id="IPR018517">
    <property type="entry name" value="tRNA_hU_synthase_CS"/>
</dbReference>
<dbReference type="CDD" id="cd02801">
    <property type="entry name" value="DUS_like_FMN"/>
    <property type="match status" value="1"/>
</dbReference>
<sequence length="202" mass="22165">KLHGRAFYESIGSPKFVLAPMVEQSEFAWRMLTRSFLPPDRSKSLLAYTPMFHSRMFAETPPYRASHFQPLKTPLASPPDPSHSPETASITAAASSDLYLDGHPTLDRPLFVQFCSNTPADLLAAARLVQPFCDAVDLNLGCPQGIAKRGHYGAFLQEDQPLIASMIRTLHEGLDVPVTAKLRILDTAEATLAYARTVLEAG</sequence>
<dbReference type="GO" id="GO:0006397">
    <property type="term" value="P:mRNA processing"/>
    <property type="evidence" value="ECO:0007669"/>
    <property type="project" value="UniProtKB-KW"/>
</dbReference>
<feature type="region of interest" description="Disordered" evidence="18">
    <location>
        <begin position="68"/>
        <end position="88"/>
    </location>
</feature>
<evidence type="ECO:0000313" key="20">
    <source>
        <dbReference type="EMBL" id="OCL08546.1"/>
    </source>
</evidence>
<dbReference type="InterPro" id="IPR035587">
    <property type="entry name" value="DUS-like_FMN-bd"/>
</dbReference>
<organism evidence="20 21">
    <name type="scientific">Glonium stellatum</name>
    <dbReference type="NCBI Taxonomy" id="574774"/>
    <lineage>
        <taxon>Eukaryota</taxon>
        <taxon>Fungi</taxon>
        <taxon>Dikarya</taxon>
        <taxon>Ascomycota</taxon>
        <taxon>Pezizomycotina</taxon>
        <taxon>Dothideomycetes</taxon>
        <taxon>Pleosporomycetidae</taxon>
        <taxon>Gloniales</taxon>
        <taxon>Gloniaceae</taxon>
        <taxon>Glonium</taxon>
    </lineage>
</organism>
<evidence type="ECO:0000256" key="4">
    <source>
        <dbReference type="ARBA" id="ARBA00022664"/>
    </source>
</evidence>
<dbReference type="InterPro" id="IPR013785">
    <property type="entry name" value="Aldolase_TIM"/>
</dbReference>
<evidence type="ECO:0000256" key="8">
    <source>
        <dbReference type="ARBA" id="ARBA00023027"/>
    </source>
</evidence>
<protein>
    <recommendedName>
        <fullName evidence="10">tRNA-dihydrouridine(16/17) synthase [NAD(P)(+)]</fullName>
        <ecNumber evidence="10">1.3.1.88</ecNumber>
    </recommendedName>
</protein>
<dbReference type="GO" id="GO:0050660">
    <property type="term" value="F:flavin adenine dinucleotide binding"/>
    <property type="evidence" value="ECO:0007669"/>
    <property type="project" value="InterPro"/>
</dbReference>
<accession>A0A8E2F1Q6</accession>
<dbReference type="PANTHER" id="PTHR11082">
    <property type="entry name" value="TRNA-DIHYDROURIDINE SYNTHASE"/>
    <property type="match status" value="1"/>
</dbReference>
<dbReference type="PANTHER" id="PTHR11082:SF5">
    <property type="entry name" value="TRNA-DIHYDROURIDINE(16_17) SYNTHASE [NAD(P)(+)]-LIKE"/>
    <property type="match status" value="1"/>
</dbReference>
<keyword evidence="5" id="KW-0819">tRNA processing</keyword>
<dbReference type="SUPFAM" id="SSF51395">
    <property type="entry name" value="FMN-linked oxidoreductases"/>
    <property type="match status" value="1"/>
</dbReference>
<comment type="catalytic activity">
    <reaction evidence="16">
        <text>a 5,6-dihydrouridine in mRNA + NADP(+) = a uridine in mRNA + NADPH + H(+)</text>
        <dbReference type="Rhea" id="RHEA:69855"/>
        <dbReference type="Rhea" id="RHEA-COMP:14658"/>
        <dbReference type="Rhea" id="RHEA-COMP:17789"/>
        <dbReference type="ChEBI" id="CHEBI:15378"/>
        <dbReference type="ChEBI" id="CHEBI:57783"/>
        <dbReference type="ChEBI" id="CHEBI:58349"/>
        <dbReference type="ChEBI" id="CHEBI:65315"/>
        <dbReference type="ChEBI" id="CHEBI:74443"/>
    </reaction>
    <physiologicalReaction direction="right-to-left" evidence="16">
        <dbReference type="Rhea" id="RHEA:69857"/>
    </physiologicalReaction>
</comment>
<evidence type="ECO:0000313" key="21">
    <source>
        <dbReference type="Proteomes" id="UP000250140"/>
    </source>
</evidence>
<dbReference type="GO" id="GO:0017150">
    <property type="term" value="F:tRNA dihydrouridine synthase activity"/>
    <property type="evidence" value="ECO:0007669"/>
    <property type="project" value="InterPro"/>
</dbReference>
<evidence type="ECO:0000256" key="2">
    <source>
        <dbReference type="ARBA" id="ARBA00022630"/>
    </source>
</evidence>
<dbReference type="Pfam" id="PF01207">
    <property type="entry name" value="Dus"/>
    <property type="match status" value="1"/>
</dbReference>
<keyword evidence="6" id="KW-0521">NADP</keyword>
<gene>
    <name evidence="20" type="ORF">AOQ84DRAFT_263104</name>
</gene>
<feature type="non-terminal residue" evidence="20">
    <location>
        <position position="202"/>
    </location>
</feature>
<evidence type="ECO:0000256" key="11">
    <source>
        <dbReference type="ARBA" id="ARBA00045934"/>
    </source>
</evidence>
<evidence type="ECO:0000256" key="6">
    <source>
        <dbReference type="ARBA" id="ARBA00022857"/>
    </source>
</evidence>
<keyword evidence="8" id="KW-0520">NAD</keyword>
<evidence type="ECO:0000256" key="18">
    <source>
        <dbReference type="SAM" id="MobiDB-lite"/>
    </source>
</evidence>
<keyword evidence="4" id="KW-0507">mRNA processing</keyword>
<dbReference type="EMBL" id="KV749637">
    <property type="protein sequence ID" value="OCL08546.1"/>
    <property type="molecule type" value="Genomic_DNA"/>
</dbReference>
<keyword evidence="21" id="KW-1185">Reference proteome</keyword>
<comment type="catalytic activity">
    <reaction evidence="14">
        <text>a 5,6-dihydrouridine in mRNA + NAD(+) = a uridine in mRNA + NADH + H(+)</text>
        <dbReference type="Rhea" id="RHEA:69851"/>
        <dbReference type="Rhea" id="RHEA-COMP:14658"/>
        <dbReference type="Rhea" id="RHEA-COMP:17789"/>
        <dbReference type="ChEBI" id="CHEBI:15378"/>
        <dbReference type="ChEBI" id="CHEBI:57540"/>
        <dbReference type="ChEBI" id="CHEBI:57945"/>
        <dbReference type="ChEBI" id="CHEBI:65315"/>
        <dbReference type="ChEBI" id="CHEBI:74443"/>
    </reaction>
    <physiologicalReaction direction="right-to-left" evidence="14">
        <dbReference type="Rhea" id="RHEA:69853"/>
    </physiologicalReaction>
</comment>
<dbReference type="PROSITE" id="PS01136">
    <property type="entry name" value="UPF0034"/>
    <property type="match status" value="1"/>
</dbReference>
<name>A0A8E2F1Q6_9PEZI</name>
<comment type="catalytic activity">
    <reaction evidence="13">
        <text>5,6-dihydrouridine(16) in tRNA + NADP(+) = uridine(16) in tRNA + NADPH + H(+)</text>
        <dbReference type="Rhea" id="RHEA:53376"/>
        <dbReference type="Rhea" id="RHEA-COMP:13543"/>
        <dbReference type="Rhea" id="RHEA-COMP:13544"/>
        <dbReference type="ChEBI" id="CHEBI:15378"/>
        <dbReference type="ChEBI" id="CHEBI:57783"/>
        <dbReference type="ChEBI" id="CHEBI:58349"/>
        <dbReference type="ChEBI" id="CHEBI:65315"/>
        <dbReference type="ChEBI" id="CHEBI:74443"/>
        <dbReference type="EC" id="1.3.1.88"/>
    </reaction>
    <physiologicalReaction direction="right-to-left" evidence="13">
        <dbReference type="Rhea" id="RHEA:53378"/>
    </physiologicalReaction>
</comment>
<reference evidence="20 21" key="1">
    <citation type="journal article" date="2016" name="Nat. Commun.">
        <title>Ectomycorrhizal ecology is imprinted in the genome of the dominant symbiotic fungus Cenococcum geophilum.</title>
        <authorList>
            <consortium name="DOE Joint Genome Institute"/>
            <person name="Peter M."/>
            <person name="Kohler A."/>
            <person name="Ohm R.A."/>
            <person name="Kuo A."/>
            <person name="Krutzmann J."/>
            <person name="Morin E."/>
            <person name="Arend M."/>
            <person name="Barry K.W."/>
            <person name="Binder M."/>
            <person name="Choi C."/>
            <person name="Clum A."/>
            <person name="Copeland A."/>
            <person name="Grisel N."/>
            <person name="Haridas S."/>
            <person name="Kipfer T."/>
            <person name="LaButti K."/>
            <person name="Lindquist E."/>
            <person name="Lipzen A."/>
            <person name="Maire R."/>
            <person name="Meier B."/>
            <person name="Mihaltcheva S."/>
            <person name="Molinier V."/>
            <person name="Murat C."/>
            <person name="Poggeler S."/>
            <person name="Quandt C.A."/>
            <person name="Sperisen C."/>
            <person name="Tritt A."/>
            <person name="Tisserant E."/>
            <person name="Crous P.W."/>
            <person name="Henrissat B."/>
            <person name="Nehls U."/>
            <person name="Egli S."/>
            <person name="Spatafora J.W."/>
            <person name="Grigoriev I.V."/>
            <person name="Martin F.M."/>
        </authorList>
    </citation>
    <scope>NUCLEOTIDE SEQUENCE [LARGE SCALE GENOMIC DNA]</scope>
    <source>
        <strain evidence="20 21">CBS 207.34</strain>
    </source>
</reference>
<evidence type="ECO:0000256" key="15">
    <source>
        <dbReference type="ARBA" id="ARBA00048934"/>
    </source>
</evidence>
<dbReference type="OrthoDB" id="272303at2759"/>
<evidence type="ECO:0000259" key="19">
    <source>
        <dbReference type="Pfam" id="PF01207"/>
    </source>
</evidence>
<dbReference type="EC" id="1.3.1.88" evidence="10"/>
<dbReference type="Proteomes" id="UP000250140">
    <property type="component" value="Unassembled WGS sequence"/>
</dbReference>
<evidence type="ECO:0000256" key="3">
    <source>
        <dbReference type="ARBA" id="ARBA00022643"/>
    </source>
</evidence>
<comment type="catalytic activity">
    <reaction evidence="15">
        <text>5,6-dihydrouridine(16) in tRNA + NAD(+) = uridine(16) in tRNA + NADH + H(+)</text>
        <dbReference type="Rhea" id="RHEA:53380"/>
        <dbReference type="Rhea" id="RHEA-COMP:13543"/>
        <dbReference type="Rhea" id="RHEA-COMP:13544"/>
        <dbReference type="ChEBI" id="CHEBI:15378"/>
        <dbReference type="ChEBI" id="CHEBI:57540"/>
        <dbReference type="ChEBI" id="CHEBI:57945"/>
        <dbReference type="ChEBI" id="CHEBI:65315"/>
        <dbReference type="ChEBI" id="CHEBI:74443"/>
        <dbReference type="EC" id="1.3.1.88"/>
    </reaction>
    <physiologicalReaction direction="right-to-left" evidence="15">
        <dbReference type="Rhea" id="RHEA:53382"/>
    </physiologicalReaction>
</comment>
<comment type="catalytic activity">
    <reaction evidence="12">
        <text>5,6-dihydrouridine(17) in tRNA + NAD(+) = uridine(17) in tRNA + NADH + H(+)</text>
        <dbReference type="Rhea" id="RHEA:53372"/>
        <dbReference type="Rhea" id="RHEA-COMP:13541"/>
        <dbReference type="Rhea" id="RHEA-COMP:13542"/>
        <dbReference type="ChEBI" id="CHEBI:15378"/>
        <dbReference type="ChEBI" id="CHEBI:57540"/>
        <dbReference type="ChEBI" id="CHEBI:57945"/>
        <dbReference type="ChEBI" id="CHEBI:65315"/>
        <dbReference type="ChEBI" id="CHEBI:74443"/>
        <dbReference type="EC" id="1.3.1.88"/>
    </reaction>
    <physiologicalReaction direction="right-to-left" evidence="12">
        <dbReference type="Rhea" id="RHEA:53374"/>
    </physiologicalReaction>
</comment>
<dbReference type="AlphaFoldDB" id="A0A8E2F1Q6"/>
<evidence type="ECO:0000256" key="14">
    <source>
        <dbReference type="ARBA" id="ARBA00048342"/>
    </source>
</evidence>
<evidence type="ECO:0000256" key="16">
    <source>
        <dbReference type="ARBA" id="ARBA00049447"/>
    </source>
</evidence>
<keyword evidence="2" id="KW-0285">Flavoprotein</keyword>
<feature type="domain" description="DUS-like FMN-binding" evidence="19">
    <location>
        <begin position="18"/>
        <end position="202"/>
    </location>
</feature>
<evidence type="ECO:0000256" key="13">
    <source>
        <dbReference type="ARBA" id="ARBA00047652"/>
    </source>
</evidence>
<keyword evidence="3" id="KW-0288">FMN</keyword>
<dbReference type="Gene3D" id="3.20.20.70">
    <property type="entry name" value="Aldolase class I"/>
    <property type="match status" value="1"/>
</dbReference>
<evidence type="ECO:0000256" key="1">
    <source>
        <dbReference type="ARBA" id="ARBA00001917"/>
    </source>
</evidence>
<evidence type="ECO:0000256" key="17">
    <source>
        <dbReference type="ARBA" id="ARBA00049467"/>
    </source>
</evidence>
<comment type="similarity">
    <text evidence="9">Belongs to the Dus family. Dus1 subfamily.</text>
</comment>
<proteinExistence type="inferred from homology"/>
<evidence type="ECO:0000256" key="12">
    <source>
        <dbReference type="ARBA" id="ARBA00047287"/>
    </source>
</evidence>
<comment type="catalytic activity">
    <reaction evidence="17">
        <text>5,6-dihydrouridine(17) in tRNA + NADP(+) = uridine(17) in tRNA + NADPH + H(+)</text>
        <dbReference type="Rhea" id="RHEA:53368"/>
        <dbReference type="Rhea" id="RHEA-COMP:13541"/>
        <dbReference type="Rhea" id="RHEA-COMP:13542"/>
        <dbReference type="ChEBI" id="CHEBI:15378"/>
        <dbReference type="ChEBI" id="CHEBI:57783"/>
        <dbReference type="ChEBI" id="CHEBI:58349"/>
        <dbReference type="ChEBI" id="CHEBI:65315"/>
        <dbReference type="ChEBI" id="CHEBI:74443"/>
        <dbReference type="EC" id="1.3.1.88"/>
    </reaction>
    <physiologicalReaction direction="right-to-left" evidence="17">
        <dbReference type="Rhea" id="RHEA:53370"/>
    </physiologicalReaction>
</comment>
<keyword evidence="7" id="KW-0560">Oxidoreductase</keyword>
<feature type="non-terminal residue" evidence="20">
    <location>
        <position position="1"/>
    </location>
</feature>
<evidence type="ECO:0000256" key="10">
    <source>
        <dbReference type="ARBA" id="ARBA00038890"/>
    </source>
</evidence>
<comment type="function">
    <text evidence="11">Catalyzes the synthesis of dihydrouridine, a modified base found in the D-loop of most tRNAs. Specifically modifies U47 in cytoplasmic tRNAs. Catalyzes the synthesis of dihydrouridine in some mRNAs, thereby affecting their translation.</text>
</comment>
<evidence type="ECO:0000256" key="7">
    <source>
        <dbReference type="ARBA" id="ARBA00023002"/>
    </source>
</evidence>